<feature type="non-terminal residue" evidence="1">
    <location>
        <position position="54"/>
    </location>
</feature>
<gene>
    <name evidence="1" type="ORF">EYU37_23545</name>
</gene>
<comment type="caution">
    <text evidence="1">The sequence shown here is derived from an EMBL/GenBank/DDBJ whole genome shotgun (WGS) entry which is preliminary data.</text>
</comment>
<dbReference type="EMBL" id="AAGDUG010000200">
    <property type="protein sequence ID" value="EBM8105150.1"/>
    <property type="molecule type" value="Genomic_DNA"/>
</dbReference>
<organism evidence="1">
    <name type="scientific">Salmonella enterica subsp. enterica serovar Kentucky</name>
    <dbReference type="NCBI Taxonomy" id="192955"/>
    <lineage>
        <taxon>Bacteria</taxon>
        <taxon>Pseudomonadati</taxon>
        <taxon>Pseudomonadota</taxon>
        <taxon>Gammaproteobacteria</taxon>
        <taxon>Enterobacterales</taxon>
        <taxon>Enterobacteriaceae</taxon>
        <taxon>Salmonella</taxon>
    </lineage>
</organism>
<evidence type="ECO:0000313" key="1">
    <source>
        <dbReference type="EMBL" id="EBM8105150.1"/>
    </source>
</evidence>
<sequence>MVSLLLMNAYHGNRQNNYYQLWQHSFNFNYCTYIAFKGGKMKLLSLRHSISVIR</sequence>
<dbReference type="AlphaFoldDB" id="A0A5T6ZGW4"/>
<reference evidence="1" key="1">
    <citation type="submission" date="2019-06" db="EMBL/GenBank/DDBJ databases">
        <authorList>
            <consortium name="GenomeTrakr network: Whole genome sequencing for foodborne pathogen traceback"/>
        </authorList>
    </citation>
    <scope>NUCLEOTIDE SEQUENCE</scope>
    <source>
        <strain evidence="1">FSIS21923521</strain>
    </source>
</reference>
<proteinExistence type="predicted"/>
<name>A0A5T6ZGW4_SALET</name>
<protein>
    <submittedName>
        <fullName evidence="1">Phospho-2-dehydro-3-deoxyheptonate aldolase</fullName>
    </submittedName>
</protein>
<accession>A0A5T6ZGW4</accession>